<dbReference type="Gene3D" id="3.20.20.70">
    <property type="entry name" value="Aldolase class I"/>
    <property type="match status" value="1"/>
</dbReference>
<dbReference type="EMBL" id="JAGSSW010000010">
    <property type="protein sequence ID" value="MBR8464604.1"/>
    <property type="molecule type" value="Genomic_DNA"/>
</dbReference>
<dbReference type="SMART" id="SM00729">
    <property type="entry name" value="Elp3"/>
    <property type="match status" value="1"/>
</dbReference>
<comment type="cofactor">
    <cofactor evidence="1">
        <name>[4Fe-4S] cluster</name>
        <dbReference type="ChEBI" id="CHEBI:49883"/>
    </cofactor>
</comment>
<evidence type="ECO:0000256" key="3">
    <source>
        <dbReference type="ARBA" id="ARBA00022723"/>
    </source>
</evidence>
<dbReference type="CDD" id="cd01335">
    <property type="entry name" value="Radical_SAM"/>
    <property type="match status" value="1"/>
</dbReference>
<evidence type="ECO:0000256" key="5">
    <source>
        <dbReference type="ARBA" id="ARBA00023014"/>
    </source>
</evidence>
<dbReference type="InterPro" id="IPR007197">
    <property type="entry name" value="rSAM"/>
</dbReference>
<keyword evidence="2" id="KW-0949">S-adenosyl-L-methionine</keyword>
<dbReference type="SUPFAM" id="SSF102114">
    <property type="entry name" value="Radical SAM enzymes"/>
    <property type="match status" value="1"/>
</dbReference>
<proteinExistence type="predicted"/>
<reference evidence="7 8" key="1">
    <citation type="submission" date="2021-04" db="EMBL/GenBank/DDBJ databases">
        <title>Molecular and phenotypic characterization and identification of bacterial isolates recovered from the Anatolian ground squirrels (Spermophilus xanthoprymnus) and which have the potential to form a new species in the Campylobacter genus.</title>
        <authorList>
            <person name="Aydin F."/>
            <person name="Abay S."/>
            <person name="Kayman T."/>
            <person name="Karakaya E."/>
            <person name="Mustak H.K."/>
            <person name="Mustak I.B."/>
            <person name="Bilgin N."/>
            <person name="Duzler A."/>
            <person name="Sahin O."/>
            <person name="Guran O."/>
            <person name="Saticioglu I.B."/>
        </authorList>
    </citation>
    <scope>NUCLEOTIDE SEQUENCE [LARGE SCALE GENOMIC DNA]</scope>
    <source>
        <strain evidence="8">faydin-G24</strain>
    </source>
</reference>
<feature type="domain" description="Radical SAM core" evidence="6">
    <location>
        <begin position="33"/>
        <end position="271"/>
    </location>
</feature>
<dbReference type="PANTHER" id="PTHR13932">
    <property type="entry name" value="COPROPORPHYRINIGEN III OXIDASE"/>
    <property type="match status" value="1"/>
</dbReference>
<evidence type="ECO:0000313" key="8">
    <source>
        <dbReference type="Proteomes" id="UP000682951"/>
    </source>
</evidence>
<keyword evidence="4" id="KW-0408">Iron</keyword>
<name>A0ABS5HK05_9BACT</name>
<evidence type="ECO:0000256" key="2">
    <source>
        <dbReference type="ARBA" id="ARBA00022691"/>
    </source>
</evidence>
<dbReference type="PROSITE" id="PS51918">
    <property type="entry name" value="RADICAL_SAM"/>
    <property type="match status" value="1"/>
</dbReference>
<dbReference type="PANTHER" id="PTHR13932:SF5">
    <property type="entry name" value="RADICAL S-ADENOSYL METHIONINE DOMAIN-CONTAINING PROTEIN 1, MITOCHONDRIAL"/>
    <property type="match status" value="1"/>
</dbReference>
<evidence type="ECO:0000259" key="6">
    <source>
        <dbReference type="PROSITE" id="PS51918"/>
    </source>
</evidence>
<dbReference type="Pfam" id="PF04055">
    <property type="entry name" value="Radical_SAM"/>
    <property type="match status" value="1"/>
</dbReference>
<organism evidence="7 8">
    <name type="scientific">Campylobacter anatolicus</name>
    <dbReference type="NCBI Taxonomy" id="2829105"/>
    <lineage>
        <taxon>Bacteria</taxon>
        <taxon>Pseudomonadati</taxon>
        <taxon>Campylobacterota</taxon>
        <taxon>Epsilonproteobacteria</taxon>
        <taxon>Campylobacterales</taxon>
        <taxon>Campylobacteraceae</taxon>
        <taxon>Campylobacter</taxon>
    </lineage>
</organism>
<keyword evidence="5" id="KW-0411">Iron-sulfur</keyword>
<evidence type="ECO:0000256" key="1">
    <source>
        <dbReference type="ARBA" id="ARBA00001966"/>
    </source>
</evidence>
<sequence length="406" mass="46966">MFSKRIKGHHLGHPKKSEFATMDDLSGFLNTASPKQKEGVIYFHVPYCDRICSFCSMNRSKLDGELDDYAKYLLDEIDKFSNFNYIKQKSFESIYFGGGTPTILKERHLEQILTAIKSKFNLSPTCEFSFETTLHNLNISKLRLMQDLGVNRYSIGIQTFSDEGRKLLNRTHTKASAIEHLHKIKDEFKGILCTDIIYNYPHESEDDVRTDAKILKDFKVDSASFYSLQFLDGSEFATKISQDYYNIEIDKMLHNAFIDEMFKDDEYEFLEYTKINRKGRDEYKYIRLTHAGSDVVPIGVNAGGKIGDFGLFNMKADLQMVGILPQSEQNRRIFTSLFQYKEIKFTDMRLYISDETFSELMMFFMKCQSAGYLSMDSDGLKFSIDGVFWGNTIADEVAKIAQKDFE</sequence>
<dbReference type="Proteomes" id="UP000682951">
    <property type="component" value="Unassembled WGS sequence"/>
</dbReference>
<keyword evidence="3" id="KW-0479">Metal-binding</keyword>
<evidence type="ECO:0000256" key="4">
    <source>
        <dbReference type="ARBA" id="ARBA00023004"/>
    </source>
</evidence>
<accession>A0ABS5HK05</accession>
<dbReference type="InterPro" id="IPR006638">
    <property type="entry name" value="Elp3/MiaA/NifB-like_rSAM"/>
</dbReference>
<dbReference type="SFLD" id="SFLDS00029">
    <property type="entry name" value="Radical_SAM"/>
    <property type="match status" value="1"/>
</dbReference>
<evidence type="ECO:0000313" key="7">
    <source>
        <dbReference type="EMBL" id="MBR8464604.1"/>
    </source>
</evidence>
<dbReference type="InterPro" id="IPR034505">
    <property type="entry name" value="Coproporphyrinogen-III_oxidase"/>
</dbReference>
<dbReference type="SFLD" id="SFLDG01065">
    <property type="entry name" value="anaerobic_coproporphyrinogen-I"/>
    <property type="match status" value="1"/>
</dbReference>
<comment type="caution">
    <text evidence="7">The sequence shown here is derived from an EMBL/GenBank/DDBJ whole genome shotgun (WGS) entry which is preliminary data.</text>
</comment>
<keyword evidence="8" id="KW-1185">Reference proteome</keyword>
<dbReference type="InterPro" id="IPR013785">
    <property type="entry name" value="Aldolase_TIM"/>
</dbReference>
<dbReference type="SFLD" id="SFLDG01082">
    <property type="entry name" value="B12-binding_domain_containing"/>
    <property type="match status" value="1"/>
</dbReference>
<dbReference type="RefSeq" id="WP_212142435.1">
    <property type="nucleotide sequence ID" value="NZ_JAGSSW010000010.1"/>
</dbReference>
<gene>
    <name evidence="7" type="ORF">KDD93_08540</name>
</gene>
<protein>
    <submittedName>
        <fullName evidence="7">Radical SAM protein</fullName>
    </submittedName>
</protein>
<dbReference type="InterPro" id="IPR058240">
    <property type="entry name" value="rSAM_sf"/>
</dbReference>